<proteinExistence type="predicted"/>
<sequence length="998" mass="104135">MNLHIAQPRLGCSRHHISGQNCSPAVIPCGFTAVSRRATPTQPARDVVARSSKAMTRDWDELADALPRANPEKRVLQDIDFSDLVRRCESWEALQRLEGDLRERYDRQPYLAVAVLLRTAELVDVETAGEAERRAVARMLNTSLAPFIADEGIYRYRPHTVPSLLSALAVLQYRNPRLNTAIMKLFESGLDGSLARHLCSVAASAALLGVRLDEEAAEKMGARLSYVLKHCTAEDVGNLATALASYSKLPPSLGPAFLSRLAGKSREMLGELSGEQLVDLLGLFVRQGLPLTGAWVASLQSALLAALPGLTRPRSYATLLFSLAKGSLAITEDFLAALLDRLIWPEQPQQQGQQPGSSPTLLSRMRGGDLAVVAAVLSIYGYCPPPEWGAQFVEALEARVGQLDAKQVVTVVDTCTELELPLGGDLLDELLAAAEGALVEAAAEAATAEAAAAAGQQQKEGKQGTSAKKGAAAKKGASAGKGAKTQEGEEVEGAEQQSPQQSPQQPQPQLPPGRVLQLAASLGSVGHRPDGPWLRNLHAALLAMSSRATASELTEVVAVLPHLSYTYPPEGEKTAAVLQAVKARAEALKGLEAPTRGSIQQSLKQLGYTKAADFADSLKPPPPPPPPPAPAAPAASATKSTSRRKTAAATTSAPAPPPPAAAAPVAAAAAPATAPSAPAAAVGASSSGRAAPAPTSAAAAASITGPSAAGAAVSSRPRQSPAAAAAAPASRQQPQAPPPQPPASSSTLVGSTRGRGRAAYDSRAPRDVGGWDDEDERDEVEEDYDEDDRRAPLRGAVTSRALPSGRTAYPASASAFSSAPPSRPSQAPSRAAPSAPSAAAAPGGFVASIRGSRSRSAYSAAAARYQDDDDDFEEEERAVGNRRWDEPEDEVEEEEWERAAPPVRRAPMPPSSAAAGRGTAGPAAPSRAAAGSYSSSSRPPSSSSYVSPSPSASASFQRSQPPAGRGSVQPWQQRQEEEEHGEEDLGFVGSTRTSRRRR</sequence>
<feature type="compositionally biased region" description="Acidic residues" evidence="1">
    <location>
        <begin position="976"/>
        <end position="985"/>
    </location>
</feature>
<feature type="compositionally biased region" description="Low complexity" evidence="1">
    <location>
        <begin position="463"/>
        <end position="485"/>
    </location>
</feature>
<dbReference type="AlphaFoldDB" id="A0AAD3DUM4"/>
<feature type="compositionally biased region" description="Acidic residues" evidence="1">
    <location>
        <begin position="886"/>
        <end position="896"/>
    </location>
</feature>
<feature type="compositionally biased region" description="Acidic residues" evidence="1">
    <location>
        <begin position="770"/>
        <end position="786"/>
    </location>
</feature>
<dbReference type="Proteomes" id="UP001054857">
    <property type="component" value="Unassembled WGS sequence"/>
</dbReference>
<name>A0AAD3DUM4_9CHLO</name>
<keyword evidence="3" id="KW-1185">Reference proteome</keyword>
<comment type="caution">
    <text evidence="2">The sequence shown here is derived from an EMBL/GenBank/DDBJ whole genome shotgun (WGS) entry which is preliminary data.</text>
</comment>
<gene>
    <name evidence="2" type="ORF">Agub_g8576</name>
</gene>
<accession>A0AAD3DUM4</accession>
<evidence type="ECO:0000313" key="3">
    <source>
        <dbReference type="Proteomes" id="UP001054857"/>
    </source>
</evidence>
<reference evidence="2 3" key="1">
    <citation type="journal article" date="2021" name="Sci. Rep.">
        <title>Genome sequencing of the multicellular alga Astrephomene provides insights into convergent evolution of germ-soma differentiation.</title>
        <authorList>
            <person name="Yamashita S."/>
            <person name="Yamamoto K."/>
            <person name="Matsuzaki R."/>
            <person name="Suzuki S."/>
            <person name="Yamaguchi H."/>
            <person name="Hirooka S."/>
            <person name="Minakuchi Y."/>
            <person name="Miyagishima S."/>
            <person name="Kawachi M."/>
            <person name="Toyoda A."/>
            <person name="Nozaki H."/>
        </authorList>
    </citation>
    <scope>NUCLEOTIDE SEQUENCE [LARGE SCALE GENOMIC DNA]</scope>
    <source>
        <strain evidence="2 3">NIES-4017</strain>
    </source>
</reference>
<organism evidence="2 3">
    <name type="scientific">Astrephomene gubernaculifera</name>
    <dbReference type="NCBI Taxonomy" id="47775"/>
    <lineage>
        <taxon>Eukaryota</taxon>
        <taxon>Viridiplantae</taxon>
        <taxon>Chlorophyta</taxon>
        <taxon>core chlorophytes</taxon>
        <taxon>Chlorophyceae</taxon>
        <taxon>CS clade</taxon>
        <taxon>Chlamydomonadales</taxon>
        <taxon>Astrephomenaceae</taxon>
        <taxon>Astrephomene</taxon>
    </lineage>
</organism>
<feature type="compositionally biased region" description="Pro residues" evidence="1">
    <location>
        <begin position="619"/>
        <end position="631"/>
    </location>
</feature>
<feature type="compositionally biased region" description="Low complexity" evidence="1">
    <location>
        <begin position="810"/>
        <end position="864"/>
    </location>
</feature>
<feature type="compositionally biased region" description="Acidic residues" evidence="1">
    <location>
        <begin position="867"/>
        <end position="876"/>
    </location>
</feature>
<protein>
    <submittedName>
        <fullName evidence="2">Uncharacterized protein</fullName>
    </submittedName>
</protein>
<feature type="region of interest" description="Disordered" evidence="1">
    <location>
        <begin position="614"/>
        <end position="998"/>
    </location>
</feature>
<evidence type="ECO:0000256" key="1">
    <source>
        <dbReference type="SAM" id="MobiDB-lite"/>
    </source>
</evidence>
<dbReference type="EMBL" id="BMAR01000016">
    <property type="protein sequence ID" value="GFR46928.1"/>
    <property type="molecule type" value="Genomic_DNA"/>
</dbReference>
<feature type="compositionally biased region" description="Low complexity" evidence="1">
    <location>
        <begin position="494"/>
        <end position="504"/>
    </location>
</feature>
<feature type="region of interest" description="Disordered" evidence="1">
    <location>
        <begin position="454"/>
        <end position="512"/>
    </location>
</feature>
<feature type="compositionally biased region" description="Low complexity" evidence="1">
    <location>
        <begin position="662"/>
        <end position="734"/>
    </location>
</feature>
<evidence type="ECO:0000313" key="2">
    <source>
        <dbReference type="EMBL" id="GFR46928.1"/>
    </source>
</evidence>
<feature type="compositionally biased region" description="Low complexity" evidence="1">
    <location>
        <begin position="899"/>
        <end position="963"/>
    </location>
</feature>